<name>A0A9N9J692_9GLOM</name>
<feature type="non-terminal residue" evidence="1">
    <location>
        <position position="107"/>
    </location>
</feature>
<evidence type="ECO:0000313" key="1">
    <source>
        <dbReference type="EMBL" id="CAG8767771.1"/>
    </source>
</evidence>
<dbReference type="AlphaFoldDB" id="A0A9N9J692"/>
<keyword evidence="2" id="KW-1185">Reference proteome</keyword>
<feature type="non-terminal residue" evidence="1">
    <location>
        <position position="1"/>
    </location>
</feature>
<gene>
    <name evidence="1" type="ORF">FCALED_LOCUS17332</name>
</gene>
<sequence length="107" mass="12225">EENDNNNENRLLAITIQDIIKKAKFGLTILIIGLSVKVVIKCQVYRIIKEFLNESIGVNHNAYITTTSLVGKVMTFEKIIELAETSVKIALQSIIYHYKKQEKYTLP</sequence>
<reference evidence="1" key="1">
    <citation type="submission" date="2021-06" db="EMBL/GenBank/DDBJ databases">
        <authorList>
            <person name="Kallberg Y."/>
            <person name="Tangrot J."/>
            <person name="Rosling A."/>
        </authorList>
    </citation>
    <scope>NUCLEOTIDE SEQUENCE</scope>
    <source>
        <strain evidence="1">UK204</strain>
    </source>
</reference>
<proteinExistence type="predicted"/>
<organism evidence="1 2">
    <name type="scientific">Funneliformis caledonium</name>
    <dbReference type="NCBI Taxonomy" id="1117310"/>
    <lineage>
        <taxon>Eukaryota</taxon>
        <taxon>Fungi</taxon>
        <taxon>Fungi incertae sedis</taxon>
        <taxon>Mucoromycota</taxon>
        <taxon>Glomeromycotina</taxon>
        <taxon>Glomeromycetes</taxon>
        <taxon>Glomerales</taxon>
        <taxon>Glomeraceae</taxon>
        <taxon>Funneliformis</taxon>
    </lineage>
</organism>
<protein>
    <submittedName>
        <fullName evidence="1">7353_t:CDS:1</fullName>
    </submittedName>
</protein>
<dbReference type="Proteomes" id="UP000789570">
    <property type="component" value="Unassembled WGS sequence"/>
</dbReference>
<evidence type="ECO:0000313" key="2">
    <source>
        <dbReference type="Proteomes" id="UP000789570"/>
    </source>
</evidence>
<comment type="caution">
    <text evidence="1">The sequence shown here is derived from an EMBL/GenBank/DDBJ whole genome shotgun (WGS) entry which is preliminary data.</text>
</comment>
<dbReference type="EMBL" id="CAJVPQ010025965">
    <property type="protein sequence ID" value="CAG8767771.1"/>
    <property type="molecule type" value="Genomic_DNA"/>
</dbReference>
<accession>A0A9N9J692</accession>